<dbReference type="Gene3D" id="3.20.20.80">
    <property type="entry name" value="Glycosidases"/>
    <property type="match status" value="1"/>
</dbReference>
<protein>
    <recommendedName>
        <fullName evidence="2">Ricin B lectin domain-containing protein</fullName>
    </recommendedName>
</protein>
<dbReference type="RefSeq" id="WP_345184727.1">
    <property type="nucleotide sequence ID" value="NZ_BAABGP010000005.1"/>
</dbReference>
<feature type="domain" description="Ricin B lectin" evidence="2">
    <location>
        <begin position="481"/>
        <end position="568"/>
    </location>
</feature>
<dbReference type="InterPro" id="IPR017853">
    <property type="entry name" value="GH"/>
</dbReference>
<evidence type="ECO:0000259" key="2">
    <source>
        <dbReference type="Pfam" id="PF14200"/>
    </source>
</evidence>
<dbReference type="InterPro" id="IPR000772">
    <property type="entry name" value="Ricin_B_lectin"/>
</dbReference>
<dbReference type="InterPro" id="IPR035992">
    <property type="entry name" value="Ricin_B-like_lectins"/>
</dbReference>
<dbReference type="InterPro" id="IPR013320">
    <property type="entry name" value="ConA-like_dom_sf"/>
</dbReference>
<accession>A0ABP8P636</accession>
<organism evidence="3 4">
    <name type="scientific">Microbacterium panaciterrae</name>
    <dbReference type="NCBI Taxonomy" id="985759"/>
    <lineage>
        <taxon>Bacteria</taxon>
        <taxon>Bacillati</taxon>
        <taxon>Actinomycetota</taxon>
        <taxon>Actinomycetes</taxon>
        <taxon>Micrococcales</taxon>
        <taxon>Microbacteriaceae</taxon>
        <taxon>Microbacterium</taxon>
    </lineage>
</organism>
<dbReference type="Gene3D" id="2.80.10.50">
    <property type="match status" value="1"/>
</dbReference>
<name>A0ABP8P636_9MICO</name>
<dbReference type="SUPFAM" id="SSF49899">
    <property type="entry name" value="Concanavalin A-like lectins/glucanases"/>
    <property type="match status" value="1"/>
</dbReference>
<dbReference type="EMBL" id="BAABGP010000005">
    <property type="protein sequence ID" value="GAA4481025.1"/>
    <property type="molecule type" value="Genomic_DNA"/>
</dbReference>
<dbReference type="Pfam" id="PF13385">
    <property type="entry name" value="Laminin_G_3"/>
    <property type="match status" value="1"/>
</dbReference>
<dbReference type="Gene3D" id="2.60.120.200">
    <property type="match status" value="1"/>
</dbReference>
<dbReference type="SUPFAM" id="SSF51445">
    <property type="entry name" value="(Trans)glycosidases"/>
    <property type="match status" value="1"/>
</dbReference>
<keyword evidence="1" id="KW-0732">Signal</keyword>
<dbReference type="PROSITE" id="PS50231">
    <property type="entry name" value="RICIN_B_LECTIN"/>
    <property type="match status" value="1"/>
</dbReference>
<dbReference type="Pfam" id="PF14200">
    <property type="entry name" value="RicinB_lectin_2"/>
    <property type="match status" value="1"/>
</dbReference>
<proteinExistence type="predicted"/>
<feature type="signal peptide" evidence="1">
    <location>
        <begin position="1"/>
        <end position="39"/>
    </location>
</feature>
<dbReference type="SUPFAM" id="SSF50370">
    <property type="entry name" value="Ricin B-like lectins"/>
    <property type="match status" value="1"/>
</dbReference>
<sequence>MTTHPRPGRRWSPTTVTATLAAVALGASFATLGSAPAEALPGSSATLEVHADQAFRPVTHVATGSLYGLASATVPSDDLVQALKPNTFVQMAPGGHQLPNGEPAPAGDALVVASEAAKAGAKVVVRMSDWYPDFPYRWVGWNDWLGAVDTQVKAVQASGAKNIAAYALWNEPDWTWDTAKAGSFEDAWTRTYREVRSLDATTPIQGPSYSDNISGMKAFLTNAVATGTVPDIIAWHELESSSHIQADIATVVGIEKSLGITPRPIAIEEYATPSEIGIPGPLVGYIAKFERYGVQDAELAFWNHYGTLGDTLTDTGGSPNGSYWLYTWYAQMSGDMVTTTPPSASGLDGAASVTADKKELDVIAGGGQGATAVRIDGLNALKLGNAVGVKVEYTPSYGRTTATTKPITISDTQYHVGADGSITVPIAMNAAYGYHIVVTHSGPTTKLNGDYTISNGNSGLVLGTAASGGGVEQVASSGQADQIWKLEDSGSGLYKVVNAANGDVLGVQGASKTAGAKAVIEADTGTDDQLWQVIPDGSGRVKLANAGSGLVLAVAAMSATAGSSVVQWTDGAPTCAVDGPRAIGRIGSALDFCHTASYVALPSGAVSGLTGDYTVSAWVNPSSNTTWSRVFDFGNGPGTNMFLTVNSGNGLRFAITTGGPNAEQQINAPSVLPVGKWSLVTVTLSGTTGTLSVNGQVVGTNTGMTAHPAALGDTPNNWIGKSQYNDPALDAKVDDLNIYDRALSPAEVTALATGQAGDGDVLHYAFDEADGTTIIDSSGHARNGVLVVGAPGATSTVATDAATADHFWTLTPAER</sequence>
<reference evidence="4" key="1">
    <citation type="journal article" date="2019" name="Int. J. Syst. Evol. Microbiol.">
        <title>The Global Catalogue of Microorganisms (GCM) 10K type strain sequencing project: providing services to taxonomists for standard genome sequencing and annotation.</title>
        <authorList>
            <consortium name="The Broad Institute Genomics Platform"/>
            <consortium name="The Broad Institute Genome Sequencing Center for Infectious Disease"/>
            <person name="Wu L."/>
            <person name="Ma J."/>
        </authorList>
    </citation>
    <scope>NUCLEOTIDE SEQUENCE [LARGE SCALE GENOMIC DNA]</scope>
    <source>
        <strain evidence="4">JCM 17839</strain>
    </source>
</reference>
<dbReference type="Proteomes" id="UP001500731">
    <property type="component" value="Unassembled WGS sequence"/>
</dbReference>
<feature type="chain" id="PRO_5046302896" description="Ricin B lectin domain-containing protein" evidence="1">
    <location>
        <begin position="40"/>
        <end position="815"/>
    </location>
</feature>
<evidence type="ECO:0000256" key="1">
    <source>
        <dbReference type="SAM" id="SignalP"/>
    </source>
</evidence>
<evidence type="ECO:0000313" key="4">
    <source>
        <dbReference type="Proteomes" id="UP001500731"/>
    </source>
</evidence>
<keyword evidence="4" id="KW-1185">Reference proteome</keyword>
<gene>
    <name evidence="3" type="ORF">GCM10023171_08760</name>
</gene>
<evidence type="ECO:0000313" key="3">
    <source>
        <dbReference type="EMBL" id="GAA4481025.1"/>
    </source>
</evidence>
<comment type="caution">
    <text evidence="3">The sequence shown here is derived from an EMBL/GenBank/DDBJ whole genome shotgun (WGS) entry which is preliminary data.</text>
</comment>
<dbReference type="CDD" id="cd00161">
    <property type="entry name" value="beta-trefoil_Ricin-like"/>
    <property type="match status" value="1"/>
</dbReference>